<keyword evidence="8" id="KW-1185">Reference proteome</keyword>
<accession>A0A428TIH8</accession>
<dbReference type="SUPFAM" id="SSF144083">
    <property type="entry name" value="Magnesium transport protein CorA, transmembrane region"/>
    <property type="match status" value="1"/>
</dbReference>
<feature type="transmembrane region" description="Helical" evidence="6">
    <location>
        <begin position="650"/>
        <end position="668"/>
    </location>
</feature>
<evidence type="ECO:0000313" key="8">
    <source>
        <dbReference type="Proteomes" id="UP000288429"/>
    </source>
</evidence>
<reference evidence="7 8" key="1">
    <citation type="submission" date="2017-06" db="EMBL/GenBank/DDBJ databases">
        <title>Cmopartive genomic analysis of Ambrosia Fusariam Clade fungi.</title>
        <authorList>
            <person name="Stajich J.E."/>
            <person name="Carrillo J."/>
            <person name="Kijimoto T."/>
            <person name="Eskalen A."/>
            <person name="O'Donnell K."/>
            <person name="Kasson M."/>
        </authorList>
    </citation>
    <scope>NUCLEOTIDE SEQUENCE [LARGE SCALE GENOMIC DNA]</scope>
    <source>
        <strain evidence="7 8">NRRL 20438</strain>
    </source>
</reference>
<sequence>MAQKLASHVGLNCGATSTSTWWHAIRTSLQKHDAIPATILRLFCILLHLAQLRPFPARRVNMATRRSLGYYKRSNWQYFRKDLGTNTYFFGDAYQDEKREEVIRLLKEEGKYWDGVEGEYLTYVKSLAGTWPQLQLLVDFMEVGTIPTRWCTFPGELPLKNQKPRYVYGETIPEIKTEQKLRAKRMNVALLEYKSEGKPSVERYQYNELHEDAALKGLEKAVSRVKENSISRKDIKLSLFVVEDLSRDIIETLGAGLDIDPRFFRTQLIDYVWNNVRDPWREPPMLDVMSRQQNWFQMRLVRSRYFPNHQELSEAQDAVDRFNVMRRMDGDDNQAFWDKDPAMGKDGAKSKISKAINGSSSSLGEAPVDAKVGHIRSRATFWLRNDIDNDTAVAVLLLEPTPQQGFPLWRGYANWDELPLFSSPPEDIPLGPPSMRSAQDETPKTWLEDFVFWAQKETCFPRLPSPSSPTSPLVVPVQALLHLVCTDWLTFTDYLNARLNQIDWEISRPAFLPVNDDREPILNKLNIWRRWVPVCRDMLSATLRQASDLELQQKRYDGEAYRIDTEAIFEPYRRDYERIQERLNDYEVRIDRLSTVVNNAISLEDARNTAKNSESVGNLTVLASLFVPPSLVASLLAMNTEPLKDLDEALKWWVVASFGAILLLFALYHTMRSELTWKVVWKTITKTTEKYAKMVTLTARVRKRAERDNGESDDDGNGKHEGETNSEGPKNGILGDRYVSIC</sequence>
<dbReference type="AlphaFoldDB" id="A0A428TIH8"/>
<evidence type="ECO:0000256" key="1">
    <source>
        <dbReference type="ARBA" id="ARBA00004141"/>
    </source>
</evidence>
<comment type="caution">
    <text evidence="7">The sequence shown here is derived from an EMBL/GenBank/DDBJ whole genome shotgun (WGS) entry which is preliminary data.</text>
</comment>
<dbReference type="Pfam" id="PF01544">
    <property type="entry name" value="CorA"/>
    <property type="match status" value="1"/>
</dbReference>
<evidence type="ECO:0000256" key="5">
    <source>
        <dbReference type="SAM" id="MobiDB-lite"/>
    </source>
</evidence>
<proteinExistence type="predicted"/>
<dbReference type="InterPro" id="IPR002523">
    <property type="entry name" value="MgTranspt_CorA/ZnTranspt_ZntB"/>
</dbReference>
<gene>
    <name evidence="7" type="ORF">CDV31_011194</name>
</gene>
<keyword evidence="3 6" id="KW-1133">Transmembrane helix</keyword>
<comment type="subcellular location">
    <subcellularLocation>
        <location evidence="1">Membrane</location>
        <topology evidence="1">Multi-pass membrane protein</topology>
    </subcellularLocation>
</comment>
<name>A0A428TIH8_9HYPO</name>
<evidence type="ECO:0000256" key="6">
    <source>
        <dbReference type="SAM" id="Phobius"/>
    </source>
</evidence>
<keyword evidence="4 6" id="KW-0472">Membrane</keyword>
<dbReference type="InterPro" id="IPR045863">
    <property type="entry name" value="CorA_TM1_TM2"/>
</dbReference>
<feature type="region of interest" description="Disordered" evidence="5">
    <location>
        <begin position="703"/>
        <end position="742"/>
    </location>
</feature>
<feature type="compositionally biased region" description="Basic and acidic residues" evidence="5">
    <location>
        <begin position="705"/>
        <end position="723"/>
    </location>
</feature>
<evidence type="ECO:0000256" key="2">
    <source>
        <dbReference type="ARBA" id="ARBA00022692"/>
    </source>
</evidence>
<evidence type="ECO:0000256" key="3">
    <source>
        <dbReference type="ARBA" id="ARBA00022989"/>
    </source>
</evidence>
<dbReference type="Proteomes" id="UP000288429">
    <property type="component" value="Unassembled WGS sequence"/>
</dbReference>
<dbReference type="EMBL" id="NIZV01000184">
    <property type="protein sequence ID" value="RSM01844.1"/>
    <property type="molecule type" value="Genomic_DNA"/>
</dbReference>
<dbReference type="Gene3D" id="1.20.58.340">
    <property type="entry name" value="Magnesium transport protein CorA, transmembrane region"/>
    <property type="match status" value="1"/>
</dbReference>
<keyword evidence="2 6" id="KW-0812">Transmembrane</keyword>
<organism evidence="7 8">
    <name type="scientific">Fusarium ambrosium</name>
    <dbReference type="NCBI Taxonomy" id="131363"/>
    <lineage>
        <taxon>Eukaryota</taxon>
        <taxon>Fungi</taxon>
        <taxon>Dikarya</taxon>
        <taxon>Ascomycota</taxon>
        <taxon>Pezizomycotina</taxon>
        <taxon>Sordariomycetes</taxon>
        <taxon>Hypocreomycetidae</taxon>
        <taxon>Hypocreales</taxon>
        <taxon>Nectriaceae</taxon>
        <taxon>Fusarium</taxon>
        <taxon>Fusarium solani species complex</taxon>
    </lineage>
</organism>
<evidence type="ECO:0000313" key="7">
    <source>
        <dbReference type="EMBL" id="RSM01844.1"/>
    </source>
</evidence>
<protein>
    <submittedName>
        <fullName evidence="7">Uncharacterized protein</fullName>
    </submittedName>
</protein>
<dbReference type="GO" id="GO:0016020">
    <property type="term" value="C:membrane"/>
    <property type="evidence" value="ECO:0007669"/>
    <property type="project" value="UniProtKB-SubCell"/>
</dbReference>
<dbReference type="GO" id="GO:0046873">
    <property type="term" value="F:metal ion transmembrane transporter activity"/>
    <property type="evidence" value="ECO:0007669"/>
    <property type="project" value="InterPro"/>
</dbReference>
<evidence type="ECO:0000256" key="4">
    <source>
        <dbReference type="ARBA" id="ARBA00023136"/>
    </source>
</evidence>